<comment type="similarity">
    <text evidence="21">Belongs to the ligand-gated ion channel (TC 1.A.9) family. Gamma-aminobutyric acid receptor (TC 1.A.9.5) subfamily. GABRB2 sub-subfamily.</text>
</comment>
<evidence type="ECO:0000256" key="18">
    <source>
        <dbReference type="ARBA" id="ARBA00023303"/>
    </source>
</evidence>
<evidence type="ECO:0000256" key="3">
    <source>
        <dbReference type="ARBA" id="ARBA00022475"/>
    </source>
</evidence>
<dbReference type="PRINTS" id="PR00252">
    <property type="entry name" value="NRIONCHANNEL"/>
</dbReference>
<dbReference type="NCBIfam" id="TIGR00860">
    <property type="entry name" value="LIC"/>
    <property type="match status" value="1"/>
</dbReference>
<dbReference type="Proteomes" id="UP000694395">
    <property type="component" value="Chromosome 14"/>
</dbReference>
<evidence type="ECO:0000256" key="11">
    <source>
        <dbReference type="ARBA" id="ARBA00023157"/>
    </source>
</evidence>
<dbReference type="PRINTS" id="PR00253">
    <property type="entry name" value="GABAARECEPTR"/>
</dbReference>
<keyword evidence="13" id="KW-0869">Chloride channel</keyword>
<keyword evidence="9 25" id="KW-0406">Ion transport</keyword>
<dbReference type="InterPro" id="IPR006029">
    <property type="entry name" value="Neurotrans-gated_channel_TM"/>
</dbReference>
<evidence type="ECO:0000256" key="21">
    <source>
        <dbReference type="ARBA" id="ARBA00038185"/>
    </source>
</evidence>
<dbReference type="GO" id="GO:0045211">
    <property type="term" value="C:postsynaptic membrane"/>
    <property type="evidence" value="ECO:0007669"/>
    <property type="project" value="UniProtKB-SubCell"/>
</dbReference>
<evidence type="ECO:0000256" key="2">
    <source>
        <dbReference type="ARBA" id="ARBA00022448"/>
    </source>
</evidence>
<dbReference type="InterPro" id="IPR036719">
    <property type="entry name" value="Neuro-gated_channel_TM_sf"/>
</dbReference>
<keyword evidence="5 25" id="KW-0812">Transmembrane</keyword>
<dbReference type="Pfam" id="PF02931">
    <property type="entry name" value="Neur_chan_LBD"/>
    <property type="match status" value="1"/>
</dbReference>
<evidence type="ECO:0000256" key="8">
    <source>
        <dbReference type="ARBA" id="ARBA00023018"/>
    </source>
</evidence>
<feature type="domain" description="Neurotransmitter-gated ion-channel ligand-binding" evidence="26">
    <location>
        <begin position="67"/>
        <end position="270"/>
    </location>
</feature>
<evidence type="ECO:0000259" key="26">
    <source>
        <dbReference type="Pfam" id="PF02931"/>
    </source>
</evidence>
<evidence type="ECO:0000313" key="28">
    <source>
        <dbReference type="Ensembl" id="ENSOMYP00000052473.2"/>
    </source>
</evidence>
<feature type="domain" description="Neurotransmitter-gated ion-channel transmembrane" evidence="27">
    <location>
        <begin position="278"/>
        <end position="558"/>
    </location>
</feature>
<evidence type="ECO:0000256" key="4">
    <source>
        <dbReference type="ARBA" id="ARBA00022553"/>
    </source>
</evidence>
<evidence type="ECO:0000256" key="13">
    <source>
        <dbReference type="ARBA" id="ARBA00023173"/>
    </source>
</evidence>
<dbReference type="Gene3D" id="1.20.58.390">
    <property type="entry name" value="Neurotransmitter-gated ion-channel transmembrane domain"/>
    <property type="match status" value="2"/>
</dbReference>
<dbReference type="InterPro" id="IPR038050">
    <property type="entry name" value="Neuro_actylchol_rec"/>
</dbReference>
<evidence type="ECO:0000256" key="22">
    <source>
        <dbReference type="ARBA" id="ARBA00039951"/>
    </source>
</evidence>
<keyword evidence="8" id="KW-0770">Synapse</keyword>
<evidence type="ECO:0000256" key="7">
    <source>
        <dbReference type="ARBA" id="ARBA00022989"/>
    </source>
</evidence>
<comment type="subunit">
    <text evidence="24">Heteropentamer, formed by a combination of alpha (GABRA1-6), beta (GABRB1-3), gamma (GABRG1-3), delta (GABRD), epsilon (GABRE), rho (GABRR1-3), pi (GABRP) and theta (GABRQ) chains, each subunit exhibiting distinct physiological and pharmacological properties. Interacts with UBQLN1. May interact with KIF21B. Identified in a complex of 720 kDa composed of LHFPL4, NLGN2, GABRA1, GABRB2, GABRG2 and GABRB3.</text>
</comment>
<evidence type="ECO:0000256" key="9">
    <source>
        <dbReference type="ARBA" id="ARBA00023065"/>
    </source>
</evidence>
<evidence type="ECO:0000256" key="14">
    <source>
        <dbReference type="ARBA" id="ARBA00023180"/>
    </source>
</evidence>
<keyword evidence="18 25" id="KW-0407">Ion channel</keyword>
<evidence type="ECO:0000256" key="23">
    <source>
        <dbReference type="ARBA" id="ARBA00043035"/>
    </source>
</evidence>
<keyword evidence="19" id="KW-0968">Cytoplasmic vesicle</keyword>
<evidence type="ECO:0000256" key="12">
    <source>
        <dbReference type="ARBA" id="ARBA00023170"/>
    </source>
</evidence>
<dbReference type="SUPFAM" id="SSF90112">
    <property type="entry name" value="Neurotransmitter-gated ion-channel transmembrane pore"/>
    <property type="match status" value="1"/>
</dbReference>
<feature type="transmembrane region" description="Helical" evidence="25">
    <location>
        <begin position="544"/>
        <end position="561"/>
    </location>
</feature>
<evidence type="ECO:0000256" key="10">
    <source>
        <dbReference type="ARBA" id="ARBA00023136"/>
    </source>
</evidence>
<evidence type="ECO:0000259" key="27">
    <source>
        <dbReference type="Pfam" id="PF02932"/>
    </source>
</evidence>
<keyword evidence="11" id="KW-1015">Disulfide bond</keyword>
<evidence type="ECO:0000256" key="20">
    <source>
        <dbReference type="ARBA" id="ARBA00034104"/>
    </source>
</evidence>
<keyword evidence="17" id="KW-1071">Ligand-gated ion channel</keyword>
<proteinExistence type="inferred from homology"/>
<dbReference type="InterPro" id="IPR002289">
    <property type="entry name" value="GABAAb_rcpt"/>
</dbReference>
<comment type="subcellular location">
    <subcellularLocation>
        <location evidence="1">Cytoplasmic vesicle</location>
    </subcellularLocation>
    <subcellularLocation>
        <location evidence="20">Postsynaptic cell membrane</location>
        <topology evidence="20">Multi-pass membrane protein</topology>
    </subcellularLocation>
</comment>
<keyword evidence="7 25" id="KW-1133">Transmembrane helix</keyword>
<reference evidence="28" key="2">
    <citation type="submission" date="2025-08" db="UniProtKB">
        <authorList>
            <consortium name="Ensembl"/>
        </authorList>
    </citation>
    <scope>IDENTIFICATION</scope>
</reference>
<dbReference type="FunFam" id="2.70.170.10:FF:000004">
    <property type="entry name" value="Gamma-aminobutyric acid receptor subunit beta-2 isoform A"/>
    <property type="match status" value="1"/>
</dbReference>
<evidence type="ECO:0000256" key="17">
    <source>
        <dbReference type="ARBA" id="ARBA00023286"/>
    </source>
</evidence>
<evidence type="ECO:0000256" key="15">
    <source>
        <dbReference type="ARBA" id="ARBA00023214"/>
    </source>
</evidence>
<dbReference type="CDD" id="cd19053">
    <property type="entry name" value="LGIC_TM_GABAAR_beta"/>
    <property type="match status" value="1"/>
</dbReference>
<dbReference type="GO" id="GO:0007268">
    <property type="term" value="P:chemical synaptic transmission"/>
    <property type="evidence" value="ECO:0007669"/>
    <property type="project" value="UniProtKB-ARBA"/>
</dbReference>
<feature type="transmembrane region" description="Helical" evidence="25">
    <location>
        <begin position="271"/>
        <end position="295"/>
    </location>
</feature>
<dbReference type="FunFam" id="1.20.58.390:FF:000097">
    <property type="entry name" value="Gamma-aminobutyric acid (GABA) A receptor, beta 2"/>
    <property type="match status" value="1"/>
</dbReference>
<dbReference type="GO" id="GO:1904862">
    <property type="term" value="P:inhibitory synapse assembly"/>
    <property type="evidence" value="ECO:0007669"/>
    <property type="project" value="UniProtKB-ARBA"/>
</dbReference>
<dbReference type="InterPro" id="IPR036734">
    <property type="entry name" value="Neur_chan_lig-bd_sf"/>
</dbReference>
<evidence type="ECO:0000313" key="29">
    <source>
        <dbReference type="Proteomes" id="UP000694395"/>
    </source>
</evidence>
<dbReference type="AlphaFoldDB" id="A0A8C7RJ32"/>
<dbReference type="GeneTree" id="ENSGT00940000154245"/>
<keyword evidence="10 25" id="KW-0472">Membrane</keyword>
<dbReference type="GO" id="GO:0034707">
    <property type="term" value="C:chloride channel complex"/>
    <property type="evidence" value="ECO:0007669"/>
    <property type="project" value="UniProtKB-KW"/>
</dbReference>
<gene>
    <name evidence="28" type="primary">LOC110489165</name>
</gene>
<evidence type="ECO:0000256" key="25">
    <source>
        <dbReference type="RuleBase" id="RU000687"/>
    </source>
</evidence>
<keyword evidence="15" id="KW-0868">Chloride</keyword>
<keyword evidence="3" id="KW-1003">Cell membrane</keyword>
<name>A0A8C7RJ32_ONCMY</name>
<dbReference type="InterPro" id="IPR018000">
    <property type="entry name" value="Neurotransmitter_ion_chnl_CS"/>
</dbReference>
<dbReference type="Gene3D" id="2.70.170.10">
    <property type="entry name" value="Neurotransmitter-gated ion-channel ligand-binding domain"/>
    <property type="match status" value="1"/>
</dbReference>
<dbReference type="InterPro" id="IPR006202">
    <property type="entry name" value="Neur_chan_lig-bd"/>
</dbReference>
<dbReference type="CDD" id="cd18999">
    <property type="entry name" value="LGIC_ECD_GABAAR_B"/>
    <property type="match status" value="1"/>
</dbReference>
<dbReference type="Ensembl" id="ENSOMYT00000057074.2">
    <property type="protein sequence ID" value="ENSOMYP00000052473.2"/>
    <property type="gene ID" value="ENSOMYG00000024015.2"/>
</dbReference>
<reference evidence="28" key="3">
    <citation type="submission" date="2025-09" db="UniProtKB">
        <authorList>
            <consortium name="Ensembl"/>
        </authorList>
    </citation>
    <scope>IDENTIFICATION</scope>
</reference>
<dbReference type="PRINTS" id="PR01160">
    <property type="entry name" value="GABAARBETA"/>
</dbReference>
<dbReference type="GO" id="GO:0005254">
    <property type="term" value="F:chloride channel activity"/>
    <property type="evidence" value="ECO:0007669"/>
    <property type="project" value="UniProtKB-KW"/>
</dbReference>
<sequence length="563" mass="64610">MYACAPHWVIGAFWSKLNVRSPHSHQNCYDGEAQEKPLWNFNVFVLFYFYLLAKDLRDPSNMPLVKDTVDRLMKGYDIRLRPDFGGAPVAVGMNIDIASIDMVSEVNMDYTLTMYFQQAWRDKRLSYSEIALNLTLDNRVADSLWVPDTYFLNDKKSFVHGVTVKNRMIRLHPDGTVLYGLRITTTAACMMDLRRYPLDEQNCTLEIESYGYTTDDIEFYWRGGDGAVSGVERIELPQFSIVDYKLVSKNVVFSTGSYPRLSLSFKLKRNIGYFILQTYMPSILITILSWVSFWINYDASAARVALGITTVLTMTTINTHLRETLPKIPYVKAIDMYLMGCFVFVFLALLEYAFVNYIFFGRGPQRQKRAAEKLAVVNNEKLRPDPNKWMVGNVVQRDDALYARMKQREIDAYDTMWDPIFVDDAALGLGEQRNKMTASLTDDNILFGSLEMKNEMGGVPSELSRSLGPGGLGDPRNTMLAYDSSTLQYRRAAMARQNYGGGPHSALERHATQKKSRLRRRASQLKVNIPDLADVNSIDKWSRMIFPTVFSFFNVIYWLYYAH</sequence>
<dbReference type="GO" id="GO:0005230">
    <property type="term" value="F:extracellular ligand-gated monoatomic ion channel activity"/>
    <property type="evidence" value="ECO:0007669"/>
    <property type="project" value="InterPro"/>
</dbReference>
<keyword evidence="6" id="KW-0732">Signal</keyword>
<keyword evidence="12" id="KW-0675">Receptor</keyword>
<comment type="caution">
    <text evidence="25">Lacks conserved residue(s) required for the propagation of feature annotation.</text>
</comment>
<evidence type="ECO:0000256" key="16">
    <source>
        <dbReference type="ARBA" id="ARBA00023257"/>
    </source>
</evidence>
<accession>A0A8C7RJ32</accession>
<evidence type="ECO:0000256" key="24">
    <source>
        <dbReference type="ARBA" id="ARBA00046719"/>
    </source>
</evidence>
<keyword evidence="29" id="KW-1185">Reference proteome</keyword>
<organism evidence="28 29">
    <name type="scientific">Oncorhynchus mykiss</name>
    <name type="common">Rainbow trout</name>
    <name type="synonym">Salmo gairdneri</name>
    <dbReference type="NCBI Taxonomy" id="8022"/>
    <lineage>
        <taxon>Eukaryota</taxon>
        <taxon>Metazoa</taxon>
        <taxon>Chordata</taxon>
        <taxon>Craniata</taxon>
        <taxon>Vertebrata</taxon>
        <taxon>Euteleostomi</taxon>
        <taxon>Actinopterygii</taxon>
        <taxon>Neopterygii</taxon>
        <taxon>Teleostei</taxon>
        <taxon>Protacanthopterygii</taxon>
        <taxon>Salmoniformes</taxon>
        <taxon>Salmonidae</taxon>
        <taxon>Salmoninae</taxon>
        <taxon>Oncorhynchus</taxon>
    </lineage>
</organism>
<dbReference type="GO" id="GO:0031410">
    <property type="term" value="C:cytoplasmic vesicle"/>
    <property type="evidence" value="ECO:0007669"/>
    <property type="project" value="UniProtKB-SubCell"/>
</dbReference>
<dbReference type="InterPro" id="IPR006028">
    <property type="entry name" value="GABAA/Glycine_rcpt"/>
</dbReference>
<dbReference type="GO" id="GO:0004890">
    <property type="term" value="F:GABA-A receptor activity"/>
    <property type="evidence" value="ECO:0007669"/>
    <property type="project" value="InterPro"/>
</dbReference>
<evidence type="ECO:0000256" key="1">
    <source>
        <dbReference type="ARBA" id="ARBA00004541"/>
    </source>
</evidence>
<keyword evidence="14" id="KW-0325">Glycoprotein</keyword>
<dbReference type="SUPFAM" id="SSF63712">
    <property type="entry name" value="Nicotinic receptor ligand binding domain-like"/>
    <property type="match status" value="1"/>
</dbReference>
<keyword evidence="4" id="KW-0597">Phosphoprotein</keyword>
<protein>
    <recommendedName>
        <fullName evidence="22">Gamma-aminobutyric acid receptor subunit beta-2</fullName>
    </recommendedName>
    <alternativeName>
        <fullName evidence="23">GABA(A) receptor subunit beta-2</fullName>
    </alternativeName>
</protein>
<evidence type="ECO:0000256" key="19">
    <source>
        <dbReference type="ARBA" id="ARBA00023329"/>
    </source>
</evidence>
<reference evidence="28" key="1">
    <citation type="submission" date="2020-07" db="EMBL/GenBank/DDBJ databases">
        <title>A long reads based de novo assembly of the rainbow trout Arlee double haploid line genome.</title>
        <authorList>
            <person name="Gao G."/>
            <person name="Palti Y."/>
        </authorList>
    </citation>
    <scope>NUCLEOTIDE SEQUENCE [LARGE SCALE GENOMIC DNA]</scope>
</reference>
<evidence type="ECO:0000256" key="6">
    <source>
        <dbReference type="ARBA" id="ARBA00022729"/>
    </source>
</evidence>
<dbReference type="PROSITE" id="PS00236">
    <property type="entry name" value="NEUROTR_ION_CHANNEL"/>
    <property type="match status" value="1"/>
</dbReference>
<feature type="transmembrane region" description="Helical" evidence="25">
    <location>
        <begin position="336"/>
        <end position="359"/>
    </location>
</feature>
<dbReference type="InterPro" id="IPR006201">
    <property type="entry name" value="Neur_channel"/>
</dbReference>
<keyword evidence="2 25" id="KW-0813">Transport</keyword>
<evidence type="ECO:0000256" key="5">
    <source>
        <dbReference type="ARBA" id="ARBA00022692"/>
    </source>
</evidence>
<dbReference type="Pfam" id="PF02932">
    <property type="entry name" value="Neur_chan_memb"/>
    <property type="match status" value="1"/>
</dbReference>
<keyword evidence="16" id="KW-0628">Postsynaptic cell membrane</keyword>
<dbReference type="PANTHER" id="PTHR18945">
    <property type="entry name" value="NEUROTRANSMITTER GATED ION CHANNEL"/>
    <property type="match status" value="1"/>
</dbReference>